<evidence type="ECO:0000256" key="5">
    <source>
        <dbReference type="ARBA" id="ARBA00023136"/>
    </source>
</evidence>
<keyword evidence="2" id="KW-1003">Cell membrane</keyword>
<evidence type="ECO:0000259" key="6">
    <source>
        <dbReference type="Pfam" id="PF00924"/>
    </source>
</evidence>
<dbReference type="GO" id="GO:0008381">
    <property type="term" value="F:mechanosensitive monoatomic ion channel activity"/>
    <property type="evidence" value="ECO:0007669"/>
    <property type="project" value="InterPro"/>
</dbReference>
<dbReference type="SUPFAM" id="SSF50182">
    <property type="entry name" value="Sm-like ribonucleoproteins"/>
    <property type="match status" value="1"/>
</dbReference>
<dbReference type="Gene3D" id="2.30.30.60">
    <property type="match status" value="1"/>
</dbReference>
<evidence type="ECO:0000256" key="1">
    <source>
        <dbReference type="ARBA" id="ARBA00004236"/>
    </source>
</evidence>
<dbReference type="InterPro" id="IPR023408">
    <property type="entry name" value="MscS_beta-dom_sf"/>
</dbReference>
<dbReference type="Gene3D" id="1.10.287.1260">
    <property type="match status" value="1"/>
</dbReference>
<dbReference type="Pfam" id="PF00924">
    <property type="entry name" value="MS_channel_2nd"/>
    <property type="match status" value="1"/>
</dbReference>
<comment type="caution">
    <text evidence="7">The sequence shown here is derived from an EMBL/GenBank/DDBJ whole genome shotgun (WGS) entry which is preliminary data.</text>
</comment>
<feature type="domain" description="Mechanosensitive ion channel MscS" evidence="6">
    <location>
        <begin position="11"/>
        <end position="67"/>
    </location>
</feature>
<dbReference type="GO" id="GO:0005886">
    <property type="term" value="C:plasma membrane"/>
    <property type="evidence" value="ECO:0007669"/>
    <property type="project" value="UniProtKB-SubCell"/>
</dbReference>
<keyword evidence="5" id="KW-0472">Membrane</keyword>
<evidence type="ECO:0000256" key="4">
    <source>
        <dbReference type="ARBA" id="ARBA00022989"/>
    </source>
</evidence>
<comment type="subcellular location">
    <subcellularLocation>
        <location evidence="1">Cell membrane</location>
    </subcellularLocation>
</comment>
<reference evidence="7 8" key="1">
    <citation type="submission" date="2019-03" db="EMBL/GenBank/DDBJ databases">
        <title>Genomic Encyclopedia of Type Strains, Phase IV (KMG-V): Genome sequencing to study the core and pangenomes of soil and plant-associated prokaryotes.</title>
        <authorList>
            <person name="Whitman W."/>
        </authorList>
    </citation>
    <scope>NUCLEOTIDE SEQUENCE [LARGE SCALE GENOMIC DNA]</scope>
    <source>
        <strain evidence="7 8">Hc14</strain>
    </source>
</reference>
<dbReference type="Proteomes" id="UP000294576">
    <property type="component" value="Unassembled WGS sequence"/>
</dbReference>
<organism evidence="7 8">
    <name type="scientific">Rhizobium sullae</name>
    <name type="common">Rhizobium hedysari</name>
    <dbReference type="NCBI Taxonomy" id="50338"/>
    <lineage>
        <taxon>Bacteria</taxon>
        <taxon>Pseudomonadati</taxon>
        <taxon>Pseudomonadota</taxon>
        <taxon>Alphaproteobacteria</taxon>
        <taxon>Hyphomicrobiales</taxon>
        <taxon>Rhizobiaceae</taxon>
        <taxon>Rhizobium/Agrobacterium group</taxon>
        <taxon>Rhizobium</taxon>
    </lineage>
</organism>
<evidence type="ECO:0000256" key="2">
    <source>
        <dbReference type="ARBA" id="ARBA00022475"/>
    </source>
</evidence>
<evidence type="ECO:0000256" key="3">
    <source>
        <dbReference type="ARBA" id="ARBA00022692"/>
    </source>
</evidence>
<dbReference type="InterPro" id="IPR006685">
    <property type="entry name" value="MscS_channel_2nd"/>
</dbReference>
<evidence type="ECO:0000313" key="7">
    <source>
        <dbReference type="EMBL" id="TCU20395.1"/>
    </source>
</evidence>
<accession>A0A4V2VAC0</accession>
<sequence length="71" mass="7831">MGVAIGFGAQTVVKDIISGMFHLLGDAFRVGEYIQSGRYKGSVESFSLRSVKVRHHRGAVYIISNSERSRT</sequence>
<dbReference type="AlphaFoldDB" id="A0A4V2VAC0"/>
<dbReference type="PANTHER" id="PTHR30460">
    <property type="entry name" value="MODERATE CONDUCTANCE MECHANOSENSITIVE CHANNEL YBIO"/>
    <property type="match status" value="1"/>
</dbReference>
<keyword evidence="3" id="KW-0812">Transmembrane</keyword>
<name>A0A4V2VAC0_RHISU</name>
<dbReference type="EMBL" id="SMBH01000001">
    <property type="protein sequence ID" value="TCU20395.1"/>
    <property type="molecule type" value="Genomic_DNA"/>
</dbReference>
<dbReference type="PANTHER" id="PTHR30460:SF0">
    <property type="entry name" value="MODERATE CONDUCTANCE MECHANOSENSITIVE CHANNEL YBIO"/>
    <property type="match status" value="1"/>
</dbReference>
<dbReference type="InterPro" id="IPR045276">
    <property type="entry name" value="YbiO_bact"/>
</dbReference>
<evidence type="ECO:0000313" key="8">
    <source>
        <dbReference type="Proteomes" id="UP000294576"/>
    </source>
</evidence>
<protein>
    <submittedName>
        <fullName evidence="7">Mechanosensitive ion channel-like protein</fullName>
    </submittedName>
</protein>
<gene>
    <name evidence="7" type="ORF">EV132_101462</name>
</gene>
<keyword evidence="4" id="KW-1133">Transmembrane helix</keyword>
<proteinExistence type="predicted"/>
<dbReference type="InterPro" id="IPR010920">
    <property type="entry name" value="LSM_dom_sf"/>
</dbReference>